<dbReference type="EMBL" id="VXIS01000128">
    <property type="protein sequence ID" value="KAA8902667.1"/>
    <property type="molecule type" value="Genomic_DNA"/>
</dbReference>
<dbReference type="SUPFAM" id="SSF56112">
    <property type="entry name" value="Protein kinase-like (PK-like)"/>
    <property type="match status" value="1"/>
</dbReference>
<dbReference type="CDD" id="cd05154">
    <property type="entry name" value="ACAD10_11_N-like"/>
    <property type="match status" value="1"/>
</dbReference>
<evidence type="ECO:0000259" key="1">
    <source>
        <dbReference type="Pfam" id="PF01636"/>
    </source>
</evidence>
<protein>
    <submittedName>
        <fullName evidence="2">Aminoglycoside phosphotransferas-like protein</fullName>
    </submittedName>
</protein>
<dbReference type="OrthoDB" id="191037at2759"/>
<dbReference type="Gene3D" id="3.90.1200.10">
    <property type="match status" value="1"/>
</dbReference>
<organism evidence="2 3">
    <name type="scientific">Sphaerosporella brunnea</name>
    <dbReference type="NCBI Taxonomy" id="1250544"/>
    <lineage>
        <taxon>Eukaryota</taxon>
        <taxon>Fungi</taxon>
        <taxon>Dikarya</taxon>
        <taxon>Ascomycota</taxon>
        <taxon>Pezizomycotina</taxon>
        <taxon>Pezizomycetes</taxon>
        <taxon>Pezizales</taxon>
        <taxon>Pyronemataceae</taxon>
        <taxon>Sphaerosporella</taxon>
    </lineage>
</organism>
<dbReference type="Pfam" id="PF01636">
    <property type="entry name" value="APH"/>
    <property type="match status" value="1"/>
</dbReference>
<dbReference type="InterPro" id="IPR002575">
    <property type="entry name" value="Aminoglycoside_PTrfase"/>
</dbReference>
<evidence type="ECO:0000313" key="2">
    <source>
        <dbReference type="EMBL" id="KAA8902667.1"/>
    </source>
</evidence>
<accession>A0A5J5EUI5</accession>
<name>A0A5J5EUI5_9PEZI</name>
<proteinExistence type="predicted"/>
<sequence length="367" mass="40253">MAGPIRQPIDIASLERYLAANTEIQPPLDVKQFGYGQSNPTYQLTAANGKQYVLRKKPPGKLLNPTAHAVEREYRVLAALTGTTVPAPAAIILCEDSSVLGTPFYVMEFVAGRIFANPSIPGVTPEERRRMWTSALQTLAGLHKTDYAAVGLQDYGKTSGFYNRQIRTLSTISKAQSEAVDVDTGKAVGEIPNFARNMEYFSRSQPEDRTVIIHGDYKIDNLIFHTTEPRVVGILDWELSTLGHPLSDLCNILSPYLFAANPEASMSPDAEDFLPGKTPGLPTKEEAVRIYEDAVGWKVQGQQWGDAFMLCRNSVITQGITARVARRQASSANAGAYARLTPNLAKLATQLVEEDRVERLGGKEAKL</sequence>
<comment type="caution">
    <text evidence="2">The sequence shown here is derived from an EMBL/GenBank/DDBJ whole genome shotgun (WGS) entry which is preliminary data.</text>
</comment>
<dbReference type="Gene3D" id="3.30.200.20">
    <property type="entry name" value="Phosphorylase Kinase, domain 1"/>
    <property type="match status" value="1"/>
</dbReference>
<dbReference type="Proteomes" id="UP000326924">
    <property type="component" value="Unassembled WGS sequence"/>
</dbReference>
<keyword evidence="3" id="KW-1185">Reference proteome</keyword>
<dbReference type="InterPro" id="IPR011009">
    <property type="entry name" value="Kinase-like_dom_sf"/>
</dbReference>
<dbReference type="InterPro" id="IPR052898">
    <property type="entry name" value="ACAD10-like"/>
</dbReference>
<gene>
    <name evidence="2" type="ORF">FN846DRAFT_955024</name>
</gene>
<feature type="domain" description="Aminoglycoside phosphotransferase" evidence="1">
    <location>
        <begin position="29"/>
        <end position="254"/>
    </location>
</feature>
<dbReference type="InterPro" id="IPR041726">
    <property type="entry name" value="ACAD10_11_N"/>
</dbReference>
<reference evidence="2 3" key="1">
    <citation type="submission" date="2019-09" db="EMBL/GenBank/DDBJ databases">
        <title>Draft genome of the ectomycorrhizal ascomycete Sphaerosporella brunnea.</title>
        <authorList>
            <consortium name="DOE Joint Genome Institute"/>
            <person name="Benucci G.M."/>
            <person name="Marozzi G."/>
            <person name="Antonielli L."/>
            <person name="Sanchez S."/>
            <person name="Marco P."/>
            <person name="Wang X."/>
            <person name="Falini L.B."/>
            <person name="Barry K."/>
            <person name="Haridas S."/>
            <person name="Lipzen A."/>
            <person name="Labutti K."/>
            <person name="Grigoriev I.V."/>
            <person name="Murat C."/>
            <person name="Martin F."/>
            <person name="Albertini E."/>
            <person name="Donnini D."/>
            <person name="Bonito G."/>
        </authorList>
    </citation>
    <scope>NUCLEOTIDE SEQUENCE [LARGE SCALE GENOMIC DNA]</scope>
    <source>
        <strain evidence="2 3">Sb_GMNB300</strain>
    </source>
</reference>
<evidence type="ECO:0000313" key="3">
    <source>
        <dbReference type="Proteomes" id="UP000326924"/>
    </source>
</evidence>
<dbReference type="PANTHER" id="PTHR47829">
    <property type="entry name" value="HYDROLASE, PUTATIVE (AFU_ORTHOLOGUE AFUA_1G12880)-RELATED"/>
    <property type="match status" value="1"/>
</dbReference>
<dbReference type="PANTHER" id="PTHR47829:SF1">
    <property type="entry name" value="HAD FAMILY PHOSPHATASE"/>
    <property type="match status" value="1"/>
</dbReference>
<dbReference type="AlphaFoldDB" id="A0A5J5EUI5"/>
<dbReference type="InParanoid" id="A0A5J5EUI5"/>